<evidence type="ECO:0000256" key="5">
    <source>
        <dbReference type="ARBA" id="ARBA00022822"/>
    </source>
</evidence>
<dbReference type="PANTHER" id="PTHR43406">
    <property type="entry name" value="TRYPTOPHAN SYNTHASE, ALPHA CHAIN"/>
    <property type="match status" value="1"/>
</dbReference>
<keyword evidence="4" id="KW-0028">Amino-acid biosynthesis</keyword>
<dbReference type="InterPro" id="IPR018204">
    <property type="entry name" value="Trp_synthase_alpha_AS"/>
</dbReference>
<gene>
    <name evidence="10" type="primary">trpA</name>
    <name evidence="10" type="ORF">F2M69_09375</name>
</gene>
<comment type="catalytic activity">
    <reaction evidence="8">
        <text>(1S,2R)-1-C-(indol-3-yl)glycerol 3-phosphate + L-serine = D-glyceraldehyde 3-phosphate + L-tryptophan + H2O</text>
        <dbReference type="Rhea" id="RHEA:10532"/>
        <dbReference type="ChEBI" id="CHEBI:15377"/>
        <dbReference type="ChEBI" id="CHEBI:33384"/>
        <dbReference type="ChEBI" id="CHEBI:57912"/>
        <dbReference type="ChEBI" id="CHEBI:58866"/>
        <dbReference type="ChEBI" id="CHEBI:59776"/>
        <dbReference type="EC" id="4.2.1.20"/>
    </reaction>
</comment>
<organism evidence="10">
    <name type="scientific">Campylobacter jejuni</name>
    <dbReference type="NCBI Taxonomy" id="197"/>
    <lineage>
        <taxon>Bacteria</taxon>
        <taxon>Pseudomonadati</taxon>
        <taxon>Campylobacterota</taxon>
        <taxon>Epsilonproteobacteria</taxon>
        <taxon>Campylobacterales</taxon>
        <taxon>Campylobacteraceae</taxon>
        <taxon>Campylobacter</taxon>
    </lineage>
</organism>
<evidence type="ECO:0000256" key="3">
    <source>
        <dbReference type="ARBA" id="ARBA00012043"/>
    </source>
</evidence>
<comment type="caution">
    <text evidence="10">The sequence shown here is derived from an EMBL/GenBank/DDBJ whole genome shotgun (WGS) entry which is preliminary data.</text>
</comment>
<dbReference type="InterPro" id="IPR011060">
    <property type="entry name" value="RibuloseP-bd_barrel"/>
</dbReference>
<dbReference type="EMBL" id="AAKHYM010000018">
    <property type="protein sequence ID" value="ECR9566812.1"/>
    <property type="molecule type" value="Genomic_DNA"/>
</dbReference>
<keyword evidence="5" id="KW-0822">Tryptophan biosynthesis</keyword>
<evidence type="ECO:0000256" key="8">
    <source>
        <dbReference type="ARBA" id="ARBA00049047"/>
    </source>
</evidence>
<feature type="non-terminal residue" evidence="10">
    <location>
        <position position="112"/>
    </location>
</feature>
<proteinExistence type="inferred from homology"/>
<dbReference type="InterPro" id="IPR002028">
    <property type="entry name" value="Trp_synthase_suA"/>
</dbReference>
<evidence type="ECO:0000256" key="1">
    <source>
        <dbReference type="ARBA" id="ARBA00004733"/>
    </source>
</evidence>
<dbReference type="Gene3D" id="3.20.20.70">
    <property type="entry name" value="Aldolase class I"/>
    <property type="match status" value="1"/>
</dbReference>
<dbReference type="NCBIfam" id="TIGR00262">
    <property type="entry name" value="trpA"/>
    <property type="match status" value="1"/>
</dbReference>
<dbReference type="AlphaFoldDB" id="A0A5Z4I5F6"/>
<keyword evidence="6" id="KW-0057">Aromatic amino acid biosynthesis</keyword>
<evidence type="ECO:0000256" key="2">
    <source>
        <dbReference type="ARBA" id="ARBA00011270"/>
    </source>
</evidence>
<name>A0A5Z4I5F6_CAMJU</name>
<dbReference type="GO" id="GO:0004834">
    <property type="term" value="F:tryptophan synthase activity"/>
    <property type="evidence" value="ECO:0007669"/>
    <property type="project" value="UniProtKB-EC"/>
</dbReference>
<comment type="pathway">
    <text evidence="1">Amino-acid biosynthesis; L-tryptophan biosynthesis; L-tryptophan from chorismate: step 5/5.</text>
</comment>
<dbReference type="SUPFAM" id="SSF51366">
    <property type="entry name" value="Ribulose-phoshate binding barrel"/>
    <property type="match status" value="1"/>
</dbReference>
<dbReference type="PROSITE" id="PS00167">
    <property type="entry name" value="TRP_SYNTHASE_ALPHA"/>
    <property type="match status" value="1"/>
</dbReference>
<dbReference type="UniPathway" id="UPA00035">
    <property type="reaction ID" value="UER00044"/>
</dbReference>
<accession>A0A5Z4I5F6</accession>
<protein>
    <recommendedName>
        <fullName evidence="3">tryptophan synthase</fullName>
        <ecNumber evidence="3">4.2.1.20</ecNumber>
    </recommendedName>
</protein>
<sequence>MVDFRKFYKENANVAYTVLGYPNLQTSEAFLQRLDQSPIDILELGVAYSDPIADGEIIADAAKIALDQGVDIHSVFELLARIKTKKALVFMVYYNLIFSYGLEKFVKKAKSL</sequence>
<evidence type="ECO:0000256" key="7">
    <source>
        <dbReference type="ARBA" id="ARBA00023239"/>
    </source>
</evidence>
<dbReference type="InterPro" id="IPR013785">
    <property type="entry name" value="Aldolase_TIM"/>
</dbReference>
<evidence type="ECO:0000313" key="10">
    <source>
        <dbReference type="EMBL" id="ECR9566812.1"/>
    </source>
</evidence>
<reference evidence="10" key="1">
    <citation type="submission" date="2019-09" db="EMBL/GenBank/DDBJ databases">
        <authorList>
            <consortium name="NARMS: The National Antimicrobial Resistance Monitoring System"/>
        </authorList>
    </citation>
    <scope>NUCLEOTIDE SEQUENCE</scope>
    <source>
        <strain evidence="10">FSIS11924072</strain>
    </source>
</reference>
<evidence type="ECO:0000256" key="4">
    <source>
        <dbReference type="ARBA" id="ARBA00022605"/>
    </source>
</evidence>
<comment type="subunit">
    <text evidence="2">Tetramer of two alpha and two beta chains.</text>
</comment>
<dbReference type="PANTHER" id="PTHR43406:SF1">
    <property type="entry name" value="TRYPTOPHAN SYNTHASE ALPHA CHAIN, CHLOROPLASTIC"/>
    <property type="match status" value="1"/>
</dbReference>
<comment type="similarity">
    <text evidence="9">Belongs to the TrpA family.</text>
</comment>
<dbReference type="EC" id="4.2.1.20" evidence="3"/>
<dbReference type="Pfam" id="PF00290">
    <property type="entry name" value="Trp_syntA"/>
    <property type="match status" value="1"/>
</dbReference>
<evidence type="ECO:0000256" key="6">
    <source>
        <dbReference type="ARBA" id="ARBA00023141"/>
    </source>
</evidence>
<evidence type="ECO:0000256" key="9">
    <source>
        <dbReference type="RuleBase" id="RU003662"/>
    </source>
</evidence>
<dbReference type="GO" id="GO:0005829">
    <property type="term" value="C:cytosol"/>
    <property type="evidence" value="ECO:0007669"/>
    <property type="project" value="TreeGrafter"/>
</dbReference>
<dbReference type="CDD" id="cd04724">
    <property type="entry name" value="Tryptophan_synthase_alpha"/>
    <property type="match status" value="1"/>
</dbReference>
<keyword evidence="7 10" id="KW-0456">Lyase</keyword>